<feature type="transmembrane region" description="Helical" evidence="9">
    <location>
        <begin position="175"/>
        <end position="197"/>
    </location>
</feature>
<evidence type="ECO:0000256" key="9">
    <source>
        <dbReference type="SAM" id="Phobius"/>
    </source>
</evidence>
<keyword evidence="8" id="KW-0175">Coiled coil</keyword>
<dbReference type="AlphaFoldDB" id="A0A8T2RUM6"/>
<comment type="subcellular location">
    <subcellularLocation>
        <location evidence="1 7">Membrane</location>
        <topology evidence="1 7">Single-pass type I membrane protein</topology>
    </subcellularLocation>
</comment>
<evidence type="ECO:0000313" key="11">
    <source>
        <dbReference type="EMBL" id="KAH7299133.1"/>
    </source>
</evidence>
<evidence type="ECO:0000256" key="8">
    <source>
        <dbReference type="SAM" id="Coils"/>
    </source>
</evidence>
<dbReference type="PANTHER" id="PTHR22811">
    <property type="entry name" value="TRANSMEMBRANE EMP24 DOMAIN-CONTAINING PROTEIN"/>
    <property type="match status" value="1"/>
</dbReference>
<accession>A0A8T2RUM6</accession>
<organism evidence="11 12">
    <name type="scientific">Ceratopteris richardii</name>
    <name type="common">Triangle waterfern</name>
    <dbReference type="NCBI Taxonomy" id="49495"/>
    <lineage>
        <taxon>Eukaryota</taxon>
        <taxon>Viridiplantae</taxon>
        <taxon>Streptophyta</taxon>
        <taxon>Embryophyta</taxon>
        <taxon>Tracheophyta</taxon>
        <taxon>Polypodiopsida</taxon>
        <taxon>Polypodiidae</taxon>
        <taxon>Polypodiales</taxon>
        <taxon>Pteridineae</taxon>
        <taxon>Pteridaceae</taxon>
        <taxon>Parkerioideae</taxon>
        <taxon>Ceratopteris</taxon>
    </lineage>
</organism>
<dbReference type="Pfam" id="PF01105">
    <property type="entry name" value="EMP24_GP25L"/>
    <property type="match status" value="1"/>
</dbReference>
<comment type="similarity">
    <text evidence="2 7">Belongs to the EMP24/GP25L family.</text>
</comment>
<keyword evidence="4" id="KW-0732">Signal</keyword>
<dbReference type="Proteomes" id="UP000825935">
    <property type="component" value="Chromosome 25"/>
</dbReference>
<keyword evidence="3 7" id="KW-0812">Transmembrane</keyword>
<dbReference type="InterPro" id="IPR009038">
    <property type="entry name" value="GOLD_dom"/>
</dbReference>
<comment type="caution">
    <text evidence="11">The sequence shown here is derived from an EMBL/GenBank/DDBJ whole genome shotgun (WGS) entry which is preliminary data.</text>
</comment>
<feature type="coiled-coil region" evidence="8">
    <location>
        <begin position="126"/>
        <end position="153"/>
    </location>
</feature>
<sequence>MDTSLRALVYVILTALIMPLLAFGMRFDIQGPGSKCFSEDLHVKGIVLASFNVVSENAPTISVKVTSPYGSTLHTQDHVSKGEFAFTATEAGDYTACFWIPNATAETKATVDLDWKTGVDAQDWESVAKKEKIDGVELELRKLEEAIGHIHNNMLYLRDREEKMRAVNETTNSRMAWFSISSMLICLAVAGAQIWYLRSFFKRKKLL</sequence>
<evidence type="ECO:0000256" key="2">
    <source>
        <dbReference type="ARBA" id="ARBA00007104"/>
    </source>
</evidence>
<proteinExistence type="inferred from homology"/>
<feature type="domain" description="GOLD" evidence="10">
    <location>
        <begin position="34"/>
        <end position="142"/>
    </location>
</feature>
<dbReference type="EMBL" id="CM035430">
    <property type="protein sequence ID" value="KAH7299133.1"/>
    <property type="molecule type" value="Genomic_DNA"/>
</dbReference>
<evidence type="ECO:0000256" key="6">
    <source>
        <dbReference type="ARBA" id="ARBA00023136"/>
    </source>
</evidence>
<evidence type="ECO:0000313" key="12">
    <source>
        <dbReference type="Proteomes" id="UP000825935"/>
    </source>
</evidence>
<keyword evidence="6 9" id="KW-0472">Membrane</keyword>
<evidence type="ECO:0000256" key="1">
    <source>
        <dbReference type="ARBA" id="ARBA00004479"/>
    </source>
</evidence>
<name>A0A8T2RUM6_CERRI</name>
<feature type="transmembrane region" description="Helical" evidence="9">
    <location>
        <begin position="7"/>
        <end position="27"/>
    </location>
</feature>
<dbReference type="OMA" id="AEREEKC"/>
<protein>
    <recommendedName>
        <fullName evidence="10">GOLD domain-containing protein</fullName>
    </recommendedName>
</protein>
<evidence type="ECO:0000256" key="7">
    <source>
        <dbReference type="RuleBase" id="RU003827"/>
    </source>
</evidence>
<dbReference type="InterPro" id="IPR015720">
    <property type="entry name" value="Emp24-like"/>
</dbReference>
<keyword evidence="12" id="KW-1185">Reference proteome</keyword>
<keyword evidence="5 9" id="KW-1133">Transmembrane helix</keyword>
<dbReference type="OrthoDB" id="1929172at2759"/>
<reference evidence="11" key="1">
    <citation type="submission" date="2021-08" db="EMBL/GenBank/DDBJ databases">
        <title>WGS assembly of Ceratopteris richardii.</title>
        <authorList>
            <person name="Marchant D.B."/>
            <person name="Chen G."/>
            <person name="Jenkins J."/>
            <person name="Shu S."/>
            <person name="Leebens-Mack J."/>
            <person name="Grimwood J."/>
            <person name="Schmutz J."/>
            <person name="Soltis P."/>
            <person name="Soltis D."/>
            <person name="Chen Z.-H."/>
        </authorList>
    </citation>
    <scope>NUCLEOTIDE SEQUENCE</scope>
    <source>
        <strain evidence="11">Whitten #5841</strain>
        <tissue evidence="11">Leaf</tissue>
    </source>
</reference>
<evidence type="ECO:0000256" key="5">
    <source>
        <dbReference type="ARBA" id="ARBA00022989"/>
    </source>
</evidence>
<dbReference type="PROSITE" id="PS50866">
    <property type="entry name" value="GOLD"/>
    <property type="match status" value="1"/>
</dbReference>
<dbReference type="SMART" id="SM01190">
    <property type="entry name" value="EMP24_GP25L"/>
    <property type="match status" value="1"/>
</dbReference>
<evidence type="ECO:0000259" key="10">
    <source>
        <dbReference type="PROSITE" id="PS50866"/>
    </source>
</evidence>
<evidence type="ECO:0000256" key="4">
    <source>
        <dbReference type="ARBA" id="ARBA00022729"/>
    </source>
</evidence>
<gene>
    <name evidence="11" type="ORF">KP509_25G074300</name>
</gene>
<dbReference type="GO" id="GO:0016020">
    <property type="term" value="C:membrane"/>
    <property type="evidence" value="ECO:0007669"/>
    <property type="project" value="UniProtKB-SubCell"/>
</dbReference>
<evidence type="ECO:0000256" key="3">
    <source>
        <dbReference type="ARBA" id="ARBA00022692"/>
    </source>
</evidence>